<dbReference type="PANTHER" id="PTHR43289">
    <property type="entry name" value="MITOGEN-ACTIVATED PROTEIN KINASE KINASE KINASE 20-RELATED"/>
    <property type="match status" value="1"/>
</dbReference>
<dbReference type="PANTHER" id="PTHR43289:SF6">
    <property type="entry name" value="SERINE_THREONINE-PROTEIN KINASE NEKL-3"/>
    <property type="match status" value="1"/>
</dbReference>
<dbReference type="EC" id="2.7.11.1" evidence="1"/>
<comment type="caution">
    <text evidence="10">The sequence shown here is derived from an EMBL/GenBank/DDBJ whole genome shotgun (WGS) entry which is preliminary data.</text>
</comment>
<keyword evidence="3" id="KW-0808">Transferase</keyword>
<dbReference type="SUPFAM" id="SSF56112">
    <property type="entry name" value="Protein kinase-like (PK-like)"/>
    <property type="match status" value="1"/>
</dbReference>
<dbReference type="InterPro" id="IPR008271">
    <property type="entry name" value="Ser/Thr_kinase_AS"/>
</dbReference>
<dbReference type="Pfam" id="PF00069">
    <property type="entry name" value="Pkinase"/>
    <property type="match status" value="1"/>
</dbReference>
<evidence type="ECO:0000256" key="5">
    <source>
        <dbReference type="ARBA" id="ARBA00022777"/>
    </source>
</evidence>
<dbReference type="PROSITE" id="PS50011">
    <property type="entry name" value="PROTEIN_KINASE_DOM"/>
    <property type="match status" value="1"/>
</dbReference>
<feature type="compositionally biased region" description="Pro residues" evidence="7">
    <location>
        <begin position="274"/>
        <end position="287"/>
    </location>
</feature>
<dbReference type="SMART" id="SM00220">
    <property type="entry name" value="S_TKc"/>
    <property type="match status" value="1"/>
</dbReference>
<keyword evidence="5" id="KW-0418">Kinase</keyword>
<feature type="region of interest" description="Disordered" evidence="7">
    <location>
        <begin position="383"/>
        <end position="418"/>
    </location>
</feature>
<evidence type="ECO:0000256" key="2">
    <source>
        <dbReference type="ARBA" id="ARBA00022527"/>
    </source>
</evidence>
<dbReference type="Proteomes" id="UP001418444">
    <property type="component" value="Unassembled WGS sequence"/>
</dbReference>
<feature type="compositionally biased region" description="Low complexity" evidence="7">
    <location>
        <begin position="387"/>
        <end position="418"/>
    </location>
</feature>
<feature type="domain" description="Protein kinase" evidence="9">
    <location>
        <begin position="8"/>
        <end position="270"/>
    </location>
</feature>
<keyword evidence="11" id="KW-1185">Reference proteome</keyword>
<dbReference type="EMBL" id="BAAAZW010000001">
    <property type="protein sequence ID" value="GAA3947936.1"/>
    <property type="molecule type" value="Genomic_DNA"/>
</dbReference>
<accession>A0ABP7NIJ5</accession>
<keyword evidence="8" id="KW-0812">Transmembrane</keyword>
<evidence type="ECO:0000256" key="6">
    <source>
        <dbReference type="ARBA" id="ARBA00022840"/>
    </source>
</evidence>
<evidence type="ECO:0000256" key="3">
    <source>
        <dbReference type="ARBA" id="ARBA00022679"/>
    </source>
</evidence>
<dbReference type="CDD" id="cd14014">
    <property type="entry name" value="STKc_PknB_like"/>
    <property type="match status" value="1"/>
</dbReference>
<dbReference type="Gene3D" id="1.10.510.10">
    <property type="entry name" value="Transferase(Phosphotransferase) domain 1"/>
    <property type="match status" value="1"/>
</dbReference>
<protein>
    <recommendedName>
        <fullName evidence="1">non-specific serine/threonine protein kinase</fullName>
        <ecNumber evidence="1">2.7.11.1</ecNumber>
    </recommendedName>
</protein>
<keyword evidence="6" id="KW-0067">ATP-binding</keyword>
<evidence type="ECO:0000256" key="1">
    <source>
        <dbReference type="ARBA" id="ARBA00012513"/>
    </source>
</evidence>
<feature type="compositionally biased region" description="Pro residues" evidence="7">
    <location>
        <begin position="302"/>
        <end position="327"/>
    </location>
</feature>
<evidence type="ECO:0000256" key="7">
    <source>
        <dbReference type="SAM" id="MobiDB-lite"/>
    </source>
</evidence>
<evidence type="ECO:0000256" key="4">
    <source>
        <dbReference type="ARBA" id="ARBA00022741"/>
    </source>
</evidence>
<feature type="transmembrane region" description="Helical" evidence="8">
    <location>
        <begin position="349"/>
        <end position="373"/>
    </location>
</feature>
<dbReference type="Gene3D" id="3.30.200.20">
    <property type="entry name" value="Phosphorylase Kinase, domain 1"/>
    <property type="match status" value="1"/>
</dbReference>
<evidence type="ECO:0000259" key="9">
    <source>
        <dbReference type="PROSITE" id="PS50011"/>
    </source>
</evidence>
<keyword evidence="4" id="KW-0547">Nucleotide-binding</keyword>
<organism evidence="10 11">
    <name type="scientific">Gordonia caeni</name>
    <dbReference type="NCBI Taxonomy" id="1007097"/>
    <lineage>
        <taxon>Bacteria</taxon>
        <taxon>Bacillati</taxon>
        <taxon>Actinomycetota</taxon>
        <taxon>Actinomycetes</taxon>
        <taxon>Mycobacteriales</taxon>
        <taxon>Gordoniaceae</taxon>
        <taxon>Gordonia</taxon>
    </lineage>
</organism>
<feature type="region of interest" description="Disordered" evidence="7">
    <location>
        <begin position="272"/>
        <end position="345"/>
    </location>
</feature>
<dbReference type="InterPro" id="IPR000719">
    <property type="entry name" value="Prot_kinase_dom"/>
</dbReference>
<sequence>MNEMIAGYRVLAKLGDGGMGTVYLVAHPRLPRQEALKLVAPTLSSDPVYRARFAREADVLAQLDHPNIVRVHDRGETDGRLWLTMEYIDGPDAASLLQQQGRLPLTAVAEIVTGIAAALDYAWSTNRLAHRDVKPANILVRQVQGGPPVIKLADFGVATGPDQTQLTATGMAVGTLSYLAPESLGAAQVNDRSDQYSLACTAYHLLTGRPPFGEGSPATLMQAHLSEPPPVPSVLLPGLPPQVDAAIARATAKDPRDRFASSTAFAQALRAAPVPGPVPSGPPPVPRPGTQVLPPGHYDHPAAPPQPLVPVPPGPSQGPPPGPPPGPNFGGYAYGPPPATPPSSSRRTALVAGAVAAALLVVAVIVAGVFWLVRSGDSGEPAGIAGGSTSSQVSTTASSSTSSTSASSSSGTPAAPLSAIEGRWSGTYQCRQGESSVVFTIRSGLTDNQVRATFEFGPTPGNPGTERGSFEMLGLRLGDDVVFTPTRWIDRPGTYEMVPVTIDGPITTGMTRLTGRIVTPGCSTITVRR</sequence>
<dbReference type="PROSITE" id="PS00108">
    <property type="entry name" value="PROTEIN_KINASE_ST"/>
    <property type="match status" value="1"/>
</dbReference>
<keyword evidence="8" id="KW-1133">Transmembrane helix</keyword>
<reference evidence="11" key="1">
    <citation type="journal article" date="2019" name="Int. J. Syst. Evol. Microbiol.">
        <title>The Global Catalogue of Microorganisms (GCM) 10K type strain sequencing project: providing services to taxonomists for standard genome sequencing and annotation.</title>
        <authorList>
            <consortium name="The Broad Institute Genomics Platform"/>
            <consortium name="The Broad Institute Genome Sequencing Center for Infectious Disease"/>
            <person name="Wu L."/>
            <person name="Ma J."/>
        </authorList>
    </citation>
    <scope>NUCLEOTIDE SEQUENCE [LARGE SCALE GENOMIC DNA]</scope>
    <source>
        <strain evidence="11">JCM 16923</strain>
    </source>
</reference>
<evidence type="ECO:0000313" key="11">
    <source>
        <dbReference type="Proteomes" id="UP001418444"/>
    </source>
</evidence>
<dbReference type="InterPro" id="IPR011009">
    <property type="entry name" value="Kinase-like_dom_sf"/>
</dbReference>
<evidence type="ECO:0000313" key="10">
    <source>
        <dbReference type="EMBL" id="GAA3947936.1"/>
    </source>
</evidence>
<dbReference type="RefSeq" id="WP_344779548.1">
    <property type="nucleotide sequence ID" value="NZ_BAAAZW010000001.1"/>
</dbReference>
<keyword evidence="2" id="KW-0723">Serine/threonine-protein kinase</keyword>
<proteinExistence type="predicted"/>
<evidence type="ECO:0000256" key="8">
    <source>
        <dbReference type="SAM" id="Phobius"/>
    </source>
</evidence>
<name>A0ABP7NIJ5_9ACTN</name>
<gene>
    <name evidence="10" type="ORF">GCM10022231_01290</name>
</gene>
<keyword evidence="8" id="KW-0472">Membrane</keyword>